<sequence>MSSLIAGKSYFGLGPYRRYHLQRGPSGECVVADCRKGANEPSPQRTGRGRKSDVSFCFVCPRKKCRWPKQTGRRLPLQPRLDYLNGTGCLSGSVTLRPPSSG</sequence>
<organism evidence="1 2">
    <name type="scientific">Cyprinus carpio carpio</name>
    <dbReference type="NCBI Taxonomy" id="630221"/>
    <lineage>
        <taxon>Eukaryota</taxon>
        <taxon>Metazoa</taxon>
        <taxon>Chordata</taxon>
        <taxon>Craniata</taxon>
        <taxon>Vertebrata</taxon>
        <taxon>Euteleostomi</taxon>
        <taxon>Actinopterygii</taxon>
        <taxon>Neopterygii</taxon>
        <taxon>Teleostei</taxon>
        <taxon>Ostariophysi</taxon>
        <taxon>Cypriniformes</taxon>
        <taxon>Cyprinidae</taxon>
        <taxon>Cyprininae</taxon>
        <taxon>Cyprinus</taxon>
    </lineage>
</organism>
<name>A0A9J7YXS9_CYPCA</name>
<evidence type="ECO:0000313" key="1">
    <source>
        <dbReference type="Ensembl" id="ENSCCRP00000122030.1"/>
    </source>
</evidence>
<protein>
    <submittedName>
        <fullName evidence="1">Uncharacterized protein</fullName>
    </submittedName>
</protein>
<dbReference type="Ensembl" id="ENSCCRT00000127519.1">
    <property type="protein sequence ID" value="ENSCCRP00000122030.1"/>
    <property type="gene ID" value="ENSCCRG00000081156.1"/>
</dbReference>
<dbReference type="AlphaFoldDB" id="A0A9J7YXS9"/>
<accession>A0A9J7YXS9</accession>
<reference evidence="1" key="1">
    <citation type="submission" date="2025-08" db="UniProtKB">
        <authorList>
            <consortium name="Ensembl"/>
        </authorList>
    </citation>
    <scope>IDENTIFICATION</scope>
</reference>
<keyword evidence="2" id="KW-1185">Reference proteome</keyword>
<reference evidence="1" key="2">
    <citation type="submission" date="2025-09" db="UniProtKB">
        <authorList>
            <consortium name="Ensembl"/>
        </authorList>
    </citation>
    <scope>IDENTIFICATION</scope>
</reference>
<dbReference type="Proteomes" id="UP001108240">
    <property type="component" value="Unplaced"/>
</dbReference>
<evidence type="ECO:0000313" key="2">
    <source>
        <dbReference type="Proteomes" id="UP001108240"/>
    </source>
</evidence>
<proteinExistence type="predicted"/>